<organism evidence="13 14">
    <name type="scientific">Dichomitus squalens</name>
    <dbReference type="NCBI Taxonomy" id="114155"/>
    <lineage>
        <taxon>Eukaryota</taxon>
        <taxon>Fungi</taxon>
        <taxon>Dikarya</taxon>
        <taxon>Basidiomycota</taxon>
        <taxon>Agaricomycotina</taxon>
        <taxon>Agaricomycetes</taxon>
        <taxon>Polyporales</taxon>
        <taxon>Polyporaceae</taxon>
        <taxon>Dichomitus</taxon>
    </lineage>
</organism>
<comment type="activity regulation">
    <text evidence="11">Ubiquitination of histone H2B to form H2BK123ub1 is required for efficient DOT1 methyltransferase activity on histone H3.</text>
</comment>
<keyword evidence="8 11" id="KW-0539">Nucleus</keyword>
<keyword evidence="4 11" id="KW-0489">Methyltransferase</keyword>
<evidence type="ECO:0000256" key="4">
    <source>
        <dbReference type="ARBA" id="ARBA00022603"/>
    </source>
</evidence>
<dbReference type="GO" id="GO:0006281">
    <property type="term" value="P:DNA repair"/>
    <property type="evidence" value="ECO:0007669"/>
    <property type="project" value="TreeGrafter"/>
</dbReference>
<comment type="catalytic activity">
    <reaction evidence="10 11">
        <text>L-lysyl(79)-[histone H3] + 3 S-adenosyl-L-methionine = N(6),N(6),N(6)-trimethyl-L-lysyl(79)-[histone H3] + 3 S-adenosyl-L-homocysteine + 3 H(+)</text>
        <dbReference type="Rhea" id="RHEA:60328"/>
        <dbReference type="Rhea" id="RHEA-COMP:15549"/>
        <dbReference type="Rhea" id="RHEA-COMP:15552"/>
        <dbReference type="ChEBI" id="CHEBI:15378"/>
        <dbReference type="ChEBI" id="CHEBI:29969"/>
        <dbReference type="ChEBI" id="CHEBI:57856"/>
        <dbReference type="ChEBI" id="CHEBI:59789"/>
        <dbReference type="ChEBI" id="CHEBI:61961"/>
        <dbReference type="EC" id="2.1.1.360"/>
    </reaction>
</comment>
<evidence type="ECO:0000313" key="14">
    <source>
        <dbReference type="Proteomes" id="UP000292082"/>
    </source>
</evidence>
<keyword evidence="5 11" id="KW-0808">Transferase</keyword>
<evidence type="ECO:0000256" key="9">
    <source>
        <dbReference type="ARBA" id="ARBA00029821"/>
    </source>
</evidence>
<dbReference type="GO" id="GO:0005634">
    <property type="term" value="C:nucleus"/>
    <property type="evidence" value="ECO:0007669"/>
    <property type="project" value="UniProtKB-SubCell"/>
</dbReference>
<sequence length="109" mass="12265">MLEVNEALRQKFLDLKEGAIVVSLKCLMGSGRSAARERSASPALKERNLDDISEIFTVTARPYYPGSVSWGGAGGEYFLQRMNREDYARRKMLFESSRAGSGRVTRSRR</sequence>
<keyword evidence="6 11" id="KW-0949">S-adenosyl-L-methionine</keyword>
<evidence type="ECO:0000256" key="8">
    <source>
        <dbReference type="ARBA" id="ARBA00023242"/>
    </source>
</evidence>
<dbReference type="PANTHER" id="PTHR21451:SF0">
    <property type="entry name" value="HISTONE-LYSINE N-METHYLTRANSFERASE, H3 LYSINE-79 SPECIFIC"/>
    <property type="match status" value="1"/>
</dbReference>
<dbReference type="InterPro" id="IPR025789">
    <property type="entry name" value="DOT1_dom"/>
</dbReference>
<dbReference type="Gene3D" id="3.40.50.150">
    <property type="entry name" value="Vaccinia Virus protein VP39"/>
    <property type="match status" value="1"/>
</dbReference>
<dbReference type="GO" id="GO:0032259">
    <property type="term" value="P:methylation"/>
    <property type="evidence" value="ECO:0007669"/>
    <property type="project" value="UniProtKB-KW"/>
</dbReference>
<dbReference type="STRING" id="114155.A0A4Q9PBB8"/>
<comment type="function">
    <text evidence="11">Histone methyltransferase that specifically trimethylates histone H3 to form H3K79me3. This methylation is required for telomere silencing and for the pachytene checkpoint during the meiotic cell cycle by allowing the recruitment of RAD9 to double strand breaks. Nucleosomes are preferred as substrate compared to free histone.</text>
</comment>
<evidence type="ECO:0000256" key="5">
    <source>
        <dbReference type="ARBA" id="ARBA00022679"/>
    </source>
</evidence>
<evidence type="ECO:0000256" key="10">
    <source>
        <dbReference type="ARBA" id="ARBA00047770"/>
    </source>
</evidence>
<dbReference type="PANTHER" id="PTHR21451">
    <property type="entry name" value="HISTONE H3 METHYLTRANSFERASE"/>
    <property type="match status" value="1"/>
</dbReference>
<keyword evidence="7 11" id="KW-0156">Chromatin regulator</keyword>
<keyword evidence="14" id="KW-1185">Reference proteome</keyword>
<dbReference type="EMBL" id="ML145271">
    <property type="protein sequence ID" value="TBU52010.1"/>
    <property type="molecule type" value="Genomic_DNA"/>
</dbReference>
<dbReference type="InterPro" id="IPR030445">
    <property type="entry name" value="H3-K79_meTrfase"/>
</dbReference>
<proteinExistence type="inferred from homology"/>
<evidence type="ECO:0000256" key="2">
    <source>
        <dbReference type="ARBA" id="ARBA00012190"/>
    </source>
</evidence>
<comment type="subcellular location">
    <subcellularLocation>
        <location evidence="1 11">Nucleus</location>
    </subcellularLocation>
</comment>
<comment type="similarity">
    <text evidence="11">Belongs to the class I-like SAM-binding methyltransferase superfamily. DOT1 family.</text>
</comment>
<dbReference type="GO" id="GO:0140956">
    <property type="term" value="F:histone H3K79 trimethyltransferase activity"/>
    <property type="evidence" value="ECO:0007669"/>
    <property type="project" value="UniProtKB-EC"/>
</dbReference>
<evidence type="ECO:0000259" key="12">
    <source>
        <dbReference type="PROSITE" id="PS51569"/>
    </source>
</evidence>
<evidence type="ECO:0000313" key="13">
    <source>
        <dbReference type="EMBL" id="TBU52010.1"/>
    </source>
</evidence>
<gene>
    <name evidence="13" type="ORF">BD310DRAFT_982147</name>
</gene>
<reference evidence="13 14" key="1">
    <citation type="submission" date="2019-01" db="EMBL/GenBank/DDBJ databases">
        <title>Draft genome sequences of three monokaryotic isolates of the white-rot basidiomycete fungus Dichomitus squalens.</title>
        <authorList>
            <consortium name="DOE Joint Genome Institute"/>
            <person name="Lopez S.C."/>
            <person name="Andreopoulos B."/>
            <person name="Pangilinan J."/>
            <person name="Lipzen A."/>
            <person name="Riley R."/>
            <person name="Ahrendt S."/>
            <person name="Ng V."/>
            <person name="Barry K."/>
            <person name="Daum C."/>
            <person name="Grigoriev I.V."/>
            <person name="Hilden K.S."/>
            <person name="Makela M.R."/>
            <person name="de Vries R.P."/>
        </authorList>
    </citation>
    <scope>NUCLEOTIDE SEQUENCE [LARGE SCALE GENOMIC DNA]</scope>
    <source>
        <strain evidence="13 14">CBS 464.89</strain>
    </source>
</reference>
<accession>A0A4Q9PBB8</accession>
<feature type="domain" description="DOT1" evidence="12">
    <location>
        <begin position="1"/>
        <end position="95"/>
    </location>
</feature>
<evidence type="ECO:0000256" key="6">
    <source>
        <dbReference type="ARBA" id="ARBA00022691"/>
    </source>
</evidence>
<evidence type="ECO:0000256" key="3">
    <source>
        <dbReference type="ARBA" id="ARBA00020987"/>
    </source>
</evidence>
<dbReference type="Pfam" id="PF08123">
    <property type="entry name" value="DOT1"/>
    <property type="match status" value="1"/>
</dbReference>
<comment type="miscellaneous">
    <text evidence="11">In contrast to other lysine histone methyltransferases, it does not contain a SET domain, suggesting the existence of another mechanism for methylation of lysine residues of histones.</text>
</comment>
<evidence type="ECO:0000256" key="7">
    <source>
        <dbReference type="ARBA" id="ARBA00022853"/>
    </source>
</evidence>
<dbReference type="PROSITE" id="PS51569">
    <property type="entry name" value="DOT1"/>
    <property type="match status" value="1"/>
</dbReference>
<evidence type="ECO:0000256" key="1">
    <source>
        <dbReference type="ARBA" id="ARBA00004123"/>
    </source>
</evidence>
<dbReference type="InterPro" id="IPR029063">
    <property type="entry name" value="SAM-dependent_MTases_sf"/>
</dbReference>
<dbReference type="SUPFAM" id="SSF53335">
    <property type="entry name" value="S-adenosyl-L-methionine-dependent methyltransferases"/>
    <property type="match status" value="1"/>
</dbReference>
<name>A0A4Q9PBB8_9APHY</name>
<dbReference type="AlphaFoldDB" id="A0A4Q9PBB8"/>
<protein>
    <recommendedName>
        <fullName evidence="3 11">Histone-lysine N-methyltransferase, H3 lysine-79 specific</fullName>
        <ecNumber evidence="2 11">2.1.1.360</ecNumber>
    </recommendedName>
    <alternativeName>
        <fullName evidence="9 11">Histone H3-K79 methyltransferase</fullName>
    </alternativeName>
</protein>
<evidence type="ECO:0000256" key="11">
    <source>
        <dbReference type="RuleBase" id="RU271113"/>
    </source>
</evidence>
<dbReference type="Proteomes" id="UP000292082">
    <property type="component" value="Unassembled WGS sequence"/>
</dbReference>
<dbReference type="EC" id="2.1.1.360" evidence="2 11"/>
<dbReference type="GO" id="GO:0000077">
    <property type="term" value="P:DNA damage checkpoint signaling"/>
    <property type="evidence" value="ECO:0007669"/>
    <property type="project" value="TreeGrafter"/>
</dbReference>